<proteinExistence type="predicted"/>
<name>A0A0J9VPF1_FUSO4</name>
<reference evidence="2" key="1">
    <citation type="submission" date="2007-04" db="EMBL/GenBank/DDBJ databases">
        <authorList>
            <consortium name="The Broad Institute Genome Sequencing Platform"/>
            <person name="Birren B."/>
            <person name="Lander E."/>
            <person name="Galagan J."/>
            <person name="Nusbaum C."/>
            <person name="Devon K."/>
            <person name="Ma L.-J."/>
            <person name="Jaffe D."/>
            <person name="Butler J."/>
            <person name="Alvarez P."/>
            <person name="Gnerre S."/>
            <person name="Grabherr M."/>
            <person name="Kleber M."/>
            <person name="Mauceli E."/>
            <person name="Brockman W."/>
            <person name="MacCallum I.A."/>
            <person name="Young S."/>
            <person name="LaButti K."/>
            <person name="DeCaprio D."/>
            <person name="Crawford M."/>
            <person name="Koehrsen M."/>
            <person name="Engels R."/>
            <person name="Montgomery P."/>
            <person name="Pearson M."/>
            <person name="Howarth C."/>
            <person name="Larson L."/>
            <person name="White J."/>
            <person name="O'Leary S."/>
            <person name="Kodira C."/>
            <person name="Zeng Q."/>
            <person name="Yandava C."/>
            <person name="Alvarado L."/>
            <person name="Kistler C."/>
            <person name="Shim W.-B."/>
            <person name="Kang S."/>
            <person name="Woloshuk C."/>
        </authorList>
    </citation>
    <scope>NUCLEOTIDE SEQUENCE</scope>
    <source>
        <strain evidence="2">4287</strain>
    </source>
</reference>
<evidence type="ECO:0000313" key="2">
    <source>
        <dbReference type="EMBL" id="KNB12530.1"/>
    </source>
</evidence>
<keyword evidence="1" id="KW-1133">Transmembrane helix</keyword>
<dbReference type="Proteomes" id="UP000009097">
    <property type="component" value="Unassembled WGS sequence"/>
</dbReference>
<dbReference type="VEuPathDB" id="FungiDB:FOXG_20674"/>
<accession>A0A0J9VPF1</accession>
<dbReference type="EMBL" id="DS231711">
    <property type="protein sequence ID" value="KNB12530.1"/>
    <property type="molecule type" value="Genomic_DNA"/>
</dbReference>
<protein>
    <submittedName>
        <fullName evidence="2">Uncharacterized protein</fullName>
    </submittedName>
</protein>
<keyword evidence="1" id="KW-0812">Transmembrane</keyword>
<dbReference type="RefSeq" id="XP_018250575.1">
    <property type="nucleotide sequence ID" value="XM_018400968.1"/>
</dbReference>
<sequence length="136" mass="15043">MSPHRNQPTSPFPLGRSLWAVPLLEMTRTGDSKPKPNFPILTKGCLGPKKSASQPFSRFVSCIPCTTKQIIPIPRSIFKMDIITFDRLSRQKGVVLAMILLVLVGLVIHIYALIFSPAYGTLKVGRTLIPSTPPQF</sequence>
<gene>
    <name evidence="2" type="ORF">FOXG_20674</name>
</gene>
<evidence type="ECO:0000256" key="1">
    <source>
        <dbReference type="SAM" id="Phobius"/>
    </source>
</evidence>
<dbReference type="OrthoDB" id="10595460at2759"/>
<feature type="transmembrane region" description="Helical" evidence="1">
    <location>
        <begin position="94"/>
        <end position="114"/>
    </location>
</feature>
<dbReference type="KEGG" id="fox:FOXG_20674"/>
<feature type="non-terminal residue" evidence="2">
    <location>
        <position position="1"/>
    </location>
</feature>
<dbReference type="GeneID" id="28961380"/>
<dbReference type="AlphaFoldDB" id="A0A0J9VPF1"/>
<reference evidence="2" key="2">
    <citation type="journal article" date="2010" name="Nature">
        <title>Comparative genomics reveals mobile pathogenicity chromosomes in Fusarium.</title>
        <authorList>
            <person name="Ma L.J."/>
            <person name="van der Does H.C."/>
            <person name="Borkovich K.A."/>
            <person name="Coleman J.J."/>
            <person name="Daboussi M.J."/>
            <person name="Di Pietro A."/>
            <person name="Dufresne M."/>
            <person name="Freitag M."/>
            <person name="Grabherr M."/>
            <person name="Henrissat B."/>
            <person name="Houterman P.M."/>
            <person name="Kang S."/>
            <person name="Shim W.B."/>
            <person name="Woloshuk C."/>
            <person name="Xie X."/>
            <person name="Xu J.R."/>
            <person name="Antoniw J."/>
            <person name="Baker S.E."/>
            <person name="Bluhm B.H."/>
            <person name="Breakspear A."/>
            <person name="Brown D.W."/>
            <person name="Butchko R.A."/>
            <person name="Chapman S."/>
            <person name="Coulson R."/>
            <person name="Coutinho P.M."/>
            <person name="Danchin E.G."/>
            <person name="Diener A."/>
            <person name="Gale L.R."/>
            <person name="Gardiner D.M."/>
            <person name="Goff S."/>
            <person name="Hammond-Kosack K.E."/>
            <person name="Hilburn K."/>
            <person name="Hua-Van A."/>
            <person name="Jonkers W."/>
            <person name="Kazan K."/>
            <person name="Kodira C.D."/>
            <person name="Koehrsen M."/>
            <person name="Kumar L."/>
            <person name="Lee Y.H."/>
            <person name="Li L."/>
            <person name="Manners J.M."/>
            <person name="Miranda-Saavedra D."/>
            <person name="Mukherjee M."/>
            <person name="Park G."/>
            <person name="Park J."/>
            <person name="Park S.Y."/>
            <person name="Proctor R.H."/>
            <person name="Regev A."/>
            <person name="Ruiz-Roldan M.C."/>
            <person name="Sain D."/>
            <person name="Sakthikumar S."/>
            <person name="Sykes S."/>
            <person name="Schwartz D.C."/>
            <person name="Turgeon B.G."/>
            <person name="Wapinski I."/>
            <person name="Yoder O."/>
            <person name="Young S."/>
            <person name="Zeng Q."/>
            <person name="Zhou S."/>
            <person name="Galagan J."/>
            <person name="Cuomo C.A."/>
            <person name="Kistler H.C."/>
            <person name="Rep M."/>
        </authorList>
    </citation>
    <scope>NUCLEOTIDE SEQUENCE [LARGE SCALE GENOMIC DNA]</scope>
    <source>
        <strain evidence="2">4287</strain>
    </source>
</reference>
<organism evidence="2 3">
    <name type="scientific">Fusarium oxysporum f. sp. lycopersici (strain 4287 / CBS 123668 / FGSC 9935 / NRRL 34936)</name>
    <name type="common">Fusarium vascular wilt of tomato</name>
    <dbReference type="NCBI Taxonomy" id="426428"/>
    <lineage>
        <taxon>Eukaryota</taxon>
        <taxon>Fungi</taxon>
        <taxon>Dikarya</taxon>
        <taxon>Ascomycota</taxon>
        <taxon>Pezizomycotina</taxon>
        <taxon>Sordariomycetes</taxon>
        <taxon>Hypocreomycetidae</taxon>
        <taxon>Hypocreales</taxon>
        <taxon>Nectriaceae</taxon>
        <taxon>Fusarium</taxon>
        <taxon>Fusarium oxysporum species complex</taxon>
    </lineage>
</organism>
<evidence type="ECO:0000313" key="3">
    <source>
        <dbReference type="Proteomes" id="UP000009097"/>
    </source>
</evidence>
<keyword evidence="1" id="KW-0472">Membrane</keyword>